<dbReference type="AlphaFoldDB" id="A0A3B1C1Q6"/>
<dbReference type="EMBL" id="UOGD01000211">
    <property type="protein sequence ID" value="VAX22032.1"/>
    <property type="molecule type" value="Genomic_DNA"/>
</dbReference>
<evidence type="ECO:0008006" key="4">
    <source>
        <dbReference type="Google" id="ProtNLM"/>
    </source>
</evidence>
<dbReference type="PROSITE" id="PS50234">
    <property type="entry name" value="VWFA"/>
    <property type="match status" value="1"/>
</dbReference>
<dbReference type="Pfam" id="PF18962">
    <property type="entry name" value="Por_Secre_tail"/>
    <property type="match status" value="1"/>
</dbReference>
<dbReference type="InterPro" id="IPR013694">
    <property type="entry name" value="VIT"/>
</dbReference>
<dbReference type="Gene3D" id="2.60.40.4070">
    <property type="match status" value="1"/>
</dbReference>
<dbReference type="PANTHER" id="PTHR45737:SF6">
    <property type="entry name" value="VON WILLEBRAND FACTOR A DOMAIN-CONTAINING PROTEIN 5A"/>
    <property type="match status" value="1"/>
</dbReference>
<dbReference type="InterPro" id="IPR026444">
    <property type="entry name" value="Secre_tail"/>
</dbReference>
<evidence type="ECO:0000259" key="2">
    <source>
        <dbReference type="PROSITE" id="PS51468"/>
    </source>
</evidence>
<proteinExistence type="predicted"/>
<dbReference type="SMART" id="SM00609">
    <property type="entry name" value="VIT"/>
    <property type="match status" value="1"/>
</dbReference>
<evidence type="ECO:0000259" key="1">
    <source>
        <dbReference type="PROSITE" id="PS50234"/>
    </source>
</evidence>
<dbReference type="InterPro" id="IPR036465">
    <property type="entry name" value="vWFA_dom_sf"/>
</dbReference>
<sequence length="692" mass="79587">MRTKIYINTLIVLLLLIFSFQNIFATGVLYVRPRFSSQEYEKMWIKSIDVKVNIQDQVAVTKVDQIFYNEMDQSVEAIYIFPLPENAMMTKLVYWFNGERHEAEIRERQEAVNAYNSKLNQWMDPALLEYMGDNLFRLSIVPVNAHTEVRTEITYVEMLNYEFGVNNYKFLLNTLDLSSQPLETVHFFMNARSQNPYKYFKSPSHENSMSTRLVKISDYNYTLEFGDENYYPDKDLIVNFETVRNKVQFSLLTYTPTEEDSMGTDSFYSLWITPPDSITEEETIPKDIVFTADVSSSMAGMRIHQVKQSLDNFLDLLNPSDKFNIVTFGTYVDQFKPDLVPATIENVESAHNFVFQMYALGMTNISSALDSSLNQSFGDTTSNNLIFLTDGKPTIGEIDPQSVIDSVGANNTKNVRIFSFGVGDDLNRNLITRLANENHGYATYIASDDSISLLVSNHFRKISKPLITDININYGGLQNWDRYPKVLHDLYWGSQTVEMGLYTNSGEFPITIMGKIGHENVEFTKTLNFQDSSGYRFIPRLWAKSKITHLLDLIDINGETDELVDQIIELSLRFQILTKYTAFYVDPEDDPTDIVTDDKLLPTEFVVQQNYPNPFNPTTYITYALPVGKDNYHVVIKVYDILGRLVKILVDADQQPGNYKIQFDATELKSGIYFYAITADQYSDTKKMVLLR</sequence>
<dbReference type="InterPro" id="IPR002035">
    <property type="entry name" value="VWF_A"/>
</dbReference>
<dbReference type="SMART" id="SM00327">
    <property type="entry name" value="VWA"/>
    <property type="match status" value="1"/>
</dbReference>
<organism evidence="3">
    <name type="scientific">hydrothermal vent metagenome</name>
    <dbReference type="NCBI Taxonomy" id="652676"/>
    <lineage>
        <taxon>unclassified sequences</taxon>
        <taxon>metagenomes</taxon>
        <taxon>ecological metagenomes</taxon>
    </lineage>
</organism>
<dbReference type="NCBIfam" id="TIGR04183">
    <property type="entry name" value="Por_Secre_tail"/>
    <property type="match status" value="1"/>
</dbReference>
<dbReference type="Gene3D" id="3.40.50.410">
    <property type="entry name" value="von Willebrand factor, type A domain"/>
    <property type="match status" value="1"/>
</dbReference>
<reference evidence="3" key="1">
    <citation type="submission" date="2018-06" db="EMBL/GenBank/DDBJ databases">
        <authorList>
            <person name="Zhirakovskaya E."/>
        </authorList>
    </citation>
    <scope>NUCLEOTIDE SEQUENCE</scope>
</reference>
<dbReference type="PANTHER" id="PTHR45737">
    <property type="entry name" value="VON WILLEBRAND FACTOR A DOMAIN-CONTAINING PROTEIN 5A"/>
    <property type="match status" value="1"/>
</dbReference>
<name>A0A3B1C1Q6_9ZZZZ</name>
<dbReference type="PROSITE" id="PS51468">
    <property type="entry name" value="VIT"/>
    <property type="match status" value="1"/>
</dbReference>
<dbReference type="Pfam" id="PF13768">
    <property type="entry name" value="VWA_3"/>
    <property type="match status" value="1"/>
</dbReference>
<feature type="domain" description="VIT" evidence="2">
    <location>
        <begin position="29"/>
        <end position="157"/>
    </location>
</feature>
<evidence type="ECO:0000313" key="3">
    <source>
        <dbReference type="EMBL" id="VAX22032.1"/>
    </source>
</evidence>
<gene>
    <name evidence="3" type="ORF">MNBD_IGNAVI01-873</name>
</gene>
<accession>A0A3B1C1Q6</accession>
<dbReference type="SUPFAM" id="SSF53300">
    <property type="entry name" value="vWA-like"/>
    <property type="match status" value="1"/>
</dbReference>
<feature type="domain" description="VWFA" evidence="1">
    <location>
        <begin position="287"/>
        <end position="462"/>
    </location>
</feature>
<protein>
    <recommendedName>
        <fullName evidence="4">VWFA domain-containing protein</fullName>
    </recommendedName>
</protein>
<dbReference type="Pfam" id="PF08487">
    <property type="entry name" value="VIT"/>
    <property type="match status" value="1"/>
</dbReference>